<feature type="signal peptide" evidence="2">
    <location>
        <begin position="1"/>
        <end position="22"/>
    </location>
</feature>
<feature type="chain" id="PRO_5047523835" evidence="2">
    <location>
        <begin position="23"/>
        <end position="174"/>
    </location>
</feature>
<evidence type="ECO:0000313" key="3">
    <source>
        <dbReference type="EMBL" id="MBC3906609.1"/>
    </source>
</evidence>
<evidence type="ECO:0000256" key="2">
    <source>
        <dbReference type="SAM" id="SignalP"/>
    </source>
</evidence>
<keyword evidence="2" id="KW-0732">Signal</keyword>
<dbReference type="RefSeq" id="WP_186951808.1">
    <property type="nucleotide sequence ID" value="NZ_JACOFX010000001.1"/>
</dbReference>
<evidence type="ECO:0000313" key="4">
    <source>
        <dbReference type="Proteomes" id="UP000646911"/>
    </source>
</evidence>
<dbReference type="InterPro" id="IPR022061">
    <property type="entry name" value="DUF3617"/>
</dbReference>
<comment type="caution">
    <text evidence="3">The sequence shown here is derived from an EMBL/GenBank/DDBJ whole genome shotgun (WGS) entry which is preliminary data.</text>
</comment>
<feature type="compositionally biased region" description="Polar residues" evidence="1">
    <location>
        <begin position="90"/>
        <end position="101"/>
    </location>
</feature>
<dbReference type="Proteomes" id="UP000646911">
    <property type="component" value="Unassembled WGS sequence"/>
</dbReference>
<accession>A0ABR6Z4X9</accession>
<protein>
    <submittedName>
        <fullName evidence="3">DUF3617 domain-containing protein</fullName>
    </submittedName>
</protein>
<keyword evidence="4" id="KW-1185">Reference proteome</keyword>
<evidence type="ECO:0000256" key="1">
    <source>
        <dbReference type="SAM" id="MobiDB-lite"/>
    </source>
</evidence>
<sequence length="174" mass="19243">MHILVRLIGISVMGMTTATCLAADKMKPGLWEMTMKSDAMKAMPKIPPEQLEKMKQMGIKMPDMQNGAMVHKICYTKEMVEQEKPPASGREQQCQSKNFSRSGNAYSGDIICDMPEMKGTGNVKGSISQDSMTSVYDFKGVSHGKPYTQHMETTGKWLGSDCGDVKPPMMPPKK</sequence>
<proteinExistence type="predicted"/>
<dbReference type="Pfam" id="PF12276">
    <property type="entry name" value="DUF3617"/>
    <property type="match status" value="1"/>
</dbReference>
<reference evidence="3 4" key="1">
    <citation type="submission" date="2020-08" db="EMBL/GenBank/DDBJ databases">
        <title>Novel species isolated from subtropical streams in China.</title>
        <authorList>
            <person name="Lu H."/>
        </authorList>
    </citation>
    <scope>NUCLEOTIDE SEQUENCE [LARGE SCALE GENOMIC DNA]</scope>
    <source>
        <strain evidence="3 4">NL8W</strain>
    </source>
</reference>
<gene>
    <name evidence="3" type="ORF">H8L47_03420</name>
</gene>
<name>A0ABR6Z4X9_9BURK</name>
<organism evidence="3 4">
    <name type="scientific">Undibacterium umbellatum</name>
    <dbReference type="NCBI Taxonomy" id="2762300"/>
    <lineage>
        <taxon>Bacteria</taxon>
        <taxon>Pseudomonadati</taxon>
        <taxon>Pseudomonadota</taxon>
        <taxon>Betaproteobacteria</taxon>
        <taxon>Burkholderiales</taxon>
        <taxon>Oxalobacteraceae</taxon>
        <taxon>Undibacterium</taxon>
    </lineage>
</organism>
<dbReference type="EMBL" id="JACOFX010000001">
    <property type="protein sequence ID" value="MBC3906609.1"/>
    <property type="molecule type" value="Genomic_DNA"/>
</dbReference>
<feature type="region of interest" description="Disordered" evidence="1">
    <location>
        <begin position="82"/>
        <end position="101"/>
    </location>
</feature>